<dbReference type="InterPro" id="IPR001466">
    <property type="entry name" value="Beta-lactam-related"/>
</dbReference>
<feature type="transmembrane region" description="Helical" evidence="1">
    <location>
        <begin position="630"/>
        <end position="647"/>
    </location>
</feature>
<dbReference type="PANTHER" id="PTHR46825">
    <property type="entry name" value="D-ALANYL-D-ALANINE-CARBOXYPEPTIDASE/ENDOPEPTIDASE AMPH"/>
    <property type="match status" value="1"/>
</dbReference>
<evidence type="ECO:0000256" key="2">
    <source>
        <dbReference type="SAM" id="SignalP"/>
    </source>
</evidence>
<dbReference type="Gene3D" id="3.40.710.10">
    <property type="entry name" value="DD-peptidase/beta-lactamase superfamily"/>
    <property type="match status" value="1"/>
</dbReference>
<keyword evidence="1" id="KW-0812">Transmembrane</keyword>
<feature type="transmembrane region" description="Helical" evidence="1">
    <location>
        <begin position="597"/>
        <end position="618"/>
    </location>
</feature>
<protein>
    <submittedName>
        <fullName evidence="4">Serine hydrolase domain-containing protein</fullName>
        <ecNumber evidence="4">3.1.1.103</ecNumber>
    </submittedName>
</protein>
<evidence type="ECO:0000313" key="5">
    <source>
        <dbReference type="Proteomes" id="UP000321816"/>
    </source>
</evidence>
<feature type="transmembrane region" description="Helical" evidence="1">
    <location>
        <begin position="548"/>
        <end position="569"/>
    </location>
</feature>
<proteinExistence type="predicted"/>
<feature type="domain" description="Beta-lactamase-related" evidence="3">
    <location>
        <begin position="39"/>
        <end position="359"/>
    </location>
</feature>
<feature type="transmembrane region" description="Helical" evidence="1">
    <location>
        <begin position="505"/>
        <end position="527"/>
    </location>
</feature>
<reference evidence="4 5" key="1">
    <citation type="submission" date="2024-01" db="EMBL/GenBank/DDBJ databases">
        <title>Complete Genome Sequence of Alkalicoccus halolimnae BZ-SZ-XJ29T, a Moderately Halophilic Bacterium Isolated from a Salt Lake.</title>
        <authorList>
            <person name="Zhao B."/>
        </authorList>
    </citation>
    <scope>NUCLEOTIDE SEQUENCE [LARGE SCALE GENOMIC DNA]</scope>
    <source>
        <strain evidence="4 5">BZ-SZ-XJ29</strain>
    </source>
</reference>
<dbReference type="EC" id="3.1.1.103" evidence="4"/>
<dbReference type="SUPFAM" id="SSF56601">
    <property type="entry name" value="beta-lactamase/transpeptidase-like"/>
    <property type="match status" value="1"/>
</dbReference>
<organism evidence="4 5">
    <name type="scientific">Alkalicoccus halolimnae</name>
    <dbReference type="NCBI Taxonomy" id="1667239"/>
    <lineage>
        <taxon>Bacteria</taxon>
        <taxon>Bacillati</taxon>
        <taxon>Bacillota</taxon>
        <taxon>Bacilli</taxon>
        <taxon>Bacillales</taxon>
        <taxon>Bacillaceae</taxon>
        <taxon>Alkalicoccus</taxon>
    </lineage>
</organism>
<keyword evidence="4" id="KW-0378">Hydrolase</keyword>
<feature type="chain" id="PRO_5042463759" evidence="2">
    <location>
        <begin position="26"/>
        <end position="650"/>
    </location>
</feature>
<dbReference type="InterPro" id="IPR050491">
    <property type="entry name" value="AmpC-like"/>
</dbReference>
<dbReference type="PANTHER" id="PTHR46825:SF9">
    <property type="entry name" value="BETA-LACTAMASE-RELATED DOMAIN-CONTAINING PROTEIN"/>
    <property type="match status" value="1"/>
</dbReference>
<dbReference type="AlphaFoldDB" id="A0AAJ8LX38"/>
<evidence type="ECO:0000256" key="1">
    <source>
        <dbReference type="SAM" id="Phobius"/>
    </source>
</evidence>
<gene>
    <name evidence="4" type="ORF">FTX54_002120</name>
</gene>
<keyword evidence="2" id="KW-0732">Signal</keyword>
<dbReference type="KEGG" id="ahal:FTX54_002120"/>
<dbReference type="RefSeq" id="WP_222706844.1">
    <property type="nucleotide sequence ID" value="NZ_CP144914.1"/>
</dbReference>
<evidence type="ECO:0000313" key="4">
    <source>
        <dbReference type="EMBL" id="WWD80384.1"/>
    </source>
</evidence>
<feature type="signal peptide" evidence="2">
    <location>
        <begin position="1"/>
        <end position="25"/>
    </location>
</feature>
<dbReference type="Pfam" id="PF00144">
    <property type="entry name" value="Beta-lactamase"/>
    <property type="match status" value="1"/>
</dbReference>
<keyword evidence="1" id="KW-0472">Membrane</keyword>
<name>A0AAJ8LX38_9BACI</name>
<dbReference type="InterPro" id="IPR012338">
    <property type="entry name" value="Beta-lactam/transpept-like"/>
</dbReference>
<dbReference type="EMBL" id="CP144914">
    <property type="protein sequence ID" value="WWD80384.1"/>
    <property type="molecule type" value="Genomic_DNA"/>
</dbReference>
<keyword evidence="5" id="KW-1185">Reference proteome</keyword>
<dbReference type="GO" id="GO:0016787">
    <property type="term" value="F:hydrolase activity"/>
    <property type="evidence" value="ECO:0007669"/>
    <property type="project" value="UniProtKB-KW"/>
</dbReference>
<dbReference type="Proteomes" id="UP000321816">
    <property type="component" value="Chromosome"/>
</dbReference>
<keyword evidence="1" id="KW-1133">Transmembrane helix</keyword>
<evidence type="ECO:0000259" key="3">
    <source>
        <dbReference type="Pfam" id="PF00144"/>
    </source>
</evidence>
<sequence length="650" mass="71742">MGKLSICFLVCLVLLSGINIQPAAASSPLMDAADVEPFLDDVVEEQMEEWDIANLTLSVVADGEVVLAKGYGLEDIEQETPVDAETTLFRIGSTGKLFTWTAVMQLVEAGELDLDTDVNEYLDFEIPSYLEYGENQTEAEPITLRHLMSHTPGFEDKLTGLFALSEEELPPLDQYVREEKPARVFPPGEVPAYSNYGAALAGYIVEVVSGMPYSEYVEENIYAPLGMENSSFRQPLPPDIAENMAGAYRYVDGGFLEGEFEFMPEPAGSMSSSASDMARFMLAYLQEGAVDGERILAEETVNGMFAEQYTVDPRLDNTAHGFIKTAINGRDVFHHPGGTMLFNTGMYLVPEEEMGFFISHSGGSYLANIEIPQQFMDRYFPGGEEEAADAEAPEGMAERAGAFTGEYHQNRRAFTTTDKLLSILVGVVRVDTEEDGFLTVTHAEETNPFTEVEPGVYEMVRASSTQSYGEDFRTIVFSTDPLGKTMLLTNGPVSYSKAAWYETSAFTVAALVISVVFLIGSFLYWGVKAGILKLRRKTGPAKKPGAVWAKRTAVVLGLFTIAFLIQFLTESAPDPVYALPKSAYAPPPRWAQLLDTVVSYVIVLSALAAAVFSILAWWKSYWRVPGRIHYTLFALAGLVLSWIFYFWQVV</sequence>
<accession>A0AAJ8LX38</accession>